<feature type="compositionally biased region" description="Basic and acidic residues" evidence="1">
    <location>
        <begin position="189"/>
        <end position="200"/>
    </location>
</feature>
<name>B3RPT4_TRIAD</name>
<feature type="compositionally biased region" description="Polar residues" evidence="1">
    <location>
        <begin position="204"/>
        <end position="218"/>
    </location>
</feature>
<protein>
    <submittedName>
        <fullName evidence="2">Uncharacterized protein</fullName>
    </submittedName>
</protein>
<dbReference type="EMBL" id="DS985242">
    <property type="protein sequence ID" value="EDV27695.1"/>
    <property type="molecule type" value="Genomic_DNA"/>
</dbReference>
<dbReference type="Proteomes" id="UP000009022">
    <property type="component" value="Unassembled WGS sequence"/>
</dbReference>
<reference evidence="2 3" key="1">
    <citation type="journal article" date="2008" name="Nature">
        <title>The Trichoplax genome and the nature of placozoans.</title>
        <authorList>
            <person name="Srivastava M."/>
            <person name="Begovic E."/>
            <person name="Chapman J."/>
            <person name="Putnam N.H."/>
            <person name="Hellsten U."/>
            <person name="Kawashima T."/>
            <person name="Kuo A."/>
            <person name="Mitros T."/>
            <person name="Salamov A."/>
            <person name="Carpenter M.L."/>
            <person name="Signorovitch A.Y."/>
            <person name="Moreno M.A."/>
            <person name="Kamm K."/>
            <person name="Grimwood J."/>
            <person name="Schmutz J."/>
            <person name="Shapiro H."/>
            <person name="Grigoriev I.V."/>
            <person name="Buss L.W."/>
            <person name="Schierwater B."/>
            <person name="Dellaporta S.L."/>
            <person name="Rokhsar D.S."/>
        </authorList>
    </citation>
    <scope>NUCLEOTIDE SEQUENCE [LARGE SCALE GENOMIC DNA]</scope>
    <source>
        <strain evidence="2 3">Grell-BS-1999</strain>
    </source>
</reference>
<gene>
    <name evidence="2" type="ORF">TRIADDRAFT_53654</name>
</gene>
<dbReference type="FunCoup" id="B3RPT4">
    <property type="interactions" value="59"/>
</dbReference>
<dbReference type="KEGG" id="tad:TRIADDRAFT_53654"/>
<evidence type="ECO:0000313" key="2">
    <source>
        <dbReference type="EMBL" id="EDV27695.1"/>
    </source>
</evidence>
<dbReference type="PANTHER" id="PTHR28348:SF1">
    <property type="entry name" value="UPF0193 PROTEIN EVG1"/>
    <property type="match status" value="1"/>
</dbReference>
<dbReference type="Pfam" id="PF05250">
    <property type="entry name" value="UPF0193"/>
    <property type="match status" value="1"/>
</dbReference>
<dbReference type="HOGENOM" id="CLU_081328_0_0_1"/>
<proteinExistence type="predicted"/>
<dbReference type="RefSeq" id="XP_002109529.1">
    <property type="nucleotide sequence ID" value="XM_002109493.1"/>
</dbReference>
<dbReference type="GeneID" id="6751290"/>
<evidence type="ECO:0000313" key="3">
    <source>
        <dbReference type="Proteomes" id="UP000009022"/>
    </source>
</evidence>
<evidence type="ECO:0000256" key="1">
    <source>
        <dbReference type="SAM" id="MobiDB-lite"/>
    </source>
</evidence>
<dbReference type="STRING" id="10228.B3RPT4"/>
<dbReference type="eggNOG" id="ENOG502RYD0">
    <property type="taxonomic scope" value="Eukaryota"/>
</dbReference>
<feature type="region of interest" description="Disordered" evidence="1">
    <location>
        <begin position="189"/>
        <end position="218"/>
    </location>
</feature>
<dbReference type="CTD" id="6751290"/>
<dbReference type="InterPro" id="IPR007914">
    <property type="entry name" value="UPF0193"/>
</dbReference>
<dbReference type="PhylomeDB" id="B3RPT4"/>
<accession>B3RPT4</accession>
<dbReference type="InParanoid" id="B3RPT4"/>
<keyword evidence="3" id="KW-1185">Reference proteome</keyword>
<sequence length="218" mass="24913">MATSTRDYTPVAKGGFWNSTKPPLSKETQDLLKAGQGLPVKAHSTSSRKHHNGEATADRKKVLNPKNYLGGIRSKDKIQNIVKKQNEDTPTYTPPFNTKKITDNDKRRLQNLMAYGQDVTNADEVARNTNTLPQRDEPIEIDRFEEVLAEIEDRKEFLETMESLGKGKELKSRILAEISMKIRELEKIDRKRSQEVKDSFPADQLSSRFTSPIQPWEE</sequence>
<dbReference type="PANTHER" id="PTHR28348">
    <property type="entry name" value="UPF0193 PROTEIN EVG1"/>
    <property type="match status" value="1"/>
</dbReference>
<feature type="region of interest" description="Disordered" evidence="1">
    <location>
        <begin position="1"/>
        <end position="76"/>
    </location>
</feature>
<dbReference type="AlphaFoldDB" id="B3RPT4"/>
<dbReference type="OrthoDB" id="189770at2759"/>
<organism evidence="2 3">
    <name type="scientific">Trichoplax adhaerens</name>
    <name type="common">Trichoplax reptans</name>
    <dbReference type="NCBI Taxonomy" id="10228"/>
    <lineage>
        <taxon>Eukaryota</taxon>
        <taxon>Metazoa</taxon>
        <taxon>Placozoa</taxon>
        <taxon>Uniplacotomia</taxon>
        <taxon>Trichoplacea</taxon>
        <taxon>Trichoplacidae</taxon>
        <taxon>Trichoplax</taxon>
    </lineage>
</organism>
<feature type="compositionally biased region" description="Basic and acidic residues" evidence="1">
    <location>
        <begin position="52"/>
        <end position="61"/>
    </location>
</feature>
<dbReference type="OMA" id="MAFGKEF"/>